<dbReference type="InterPro" id="IPR039657">
    <property type="entry name" value="Dimethylallyltransferase"/>
</dbReference>
<dbReference type="GO" id="GO:0052381">
    <property type="term" value="F:tRNA dimethylallyltransferase activity"/>
    <property type="evidence" value="ECO:0007669"/>
    <property type="project" value="UniProtKB-UniRule"/>
</dbReference>
<dbReference type="PANTHER" id="PTHR11088:SF60">
    <property type="entry name" value="TRNA DIMETHYLALLYLTRANSFERASE"/>
    <property type="match status" value="1"/>
</dbReference>
<evidence type="ECO:0000256" key="8">
    <source>
        <dbReference type="ARBA" id="ARBA00022842"/>
    </source>
</evidence>
<dbReference type="NCBIfam" id="TIGR00174">
    <property type="entry name" value="miaA"/>
    <property type="match status" value="1"/>
</dbReference>
<evidence type="ECO:0000256" key="5">
    <source>
        <dbReference type="ARBA" id="ARBA00022694"/>
    </source>
</evidence>
<evidence type="ECO:0000256" key="7">
    <source>
        <dbReference type="ARBA" id="ARBA00022840"/>
    </source>
</evidence>
<dbReference type="Gene3D" id="1.10.20.140">
    <property type="match status" value="1"/>
</dbReference>
<comment type="catalytic activity">
    <reaction evidence="9 10 11">
        <text>adenosine(37) in tRNA + dimethylallyl diphosphate = N(6)-dimethylallyladenosine(37) in tRNA + diphosphate</text>
        <dbReference type="Rhea" id="RHEA:26482"/>
        <dbReference type="Rhea" id="RHEA-COMP:10162"/>
        <dbReference type="Rhea" id="RHEA-COMP:10375"/>
        <dbReference type="ChEBI" id="CHEBI:33019"/>
        <dbReference type="ChEBI" id="CHEBI:57623"/>
        <dbReference type="ChEBI" id="CHEBI:74411"/>
        <dbReference type="ChEBI" id="CHEBI:74415"/>
        <dbReference type="EC" id="2.5.1.75"/>
    </reaction>
</comment>
<comment type="cofactor">
    <cofactor evidence="1 10">
        <name>Mg(2+)</name>
        <dbReference type="ChEBI" id="CHEBI:18420"/>
    </cofactor>
</comment>
<dbReference type="GO" id="GO:0005524">
    <property type="term" value="F:ATP binding"/>
    <property type="evidence" value="ECO:0007669"/>
    <property type="project" value="UniProtKB-UniRule"/>
</dbReference>
<dbReference type="Proteomes" id="UP000177165">
    <property type="component" value="Unassembled WGS sequence"/>
</dbReference>
<keyword evidence="8 10" id="KW-0460">Magnesium</keyword>
<reference evidence="14 15" key="1">
    <citation type="journal article" date="2016" name="Nat. Commun.">
        <title>Thousands of microbial genomes shed light on interconnected biogeochemical processes in an aquifer system.</title>
        <authorList>
            <person name="Anantharaman K."/>
            <person name="Brown C.T."/>
            <person name="Hug L.A."/>
            <person name="Sharon I."/>
            <person name="Castelle C.J."/>
            <person name="Probst A.J."/>
            <person name="Thomas B.C."/>
            <person name="Singh A."/>
            <person name="Wilkins M.J."/>
            <person name="Karaoz U."/>
            <person name="Brodie E.L."/>
            <person name="Williams K.H."/>
            <person name="Hubbard S.S."/>
            <person name="Banfield J.F."/>
        </authorList>
    </citation>
    <scope>NUCLEOTIDE SEQUENCE [LARGE SCALE GENOMIC DNA]</scope>
</reference>
<evidence type="ECO:0000313" key="14">
    <source>
        <dbReference type="EMBL" id="OGY79060.1"/>
    </source>
</evidence>
<dbReference type="InterPro" id="IPR027417">
    <property type="entry name" value="P-loop_NTPase"/>
</dbReference>
<feature type="site" description="Interaction with substrate tRNA" evidence="10">
    <location>
        <position position="137"/>
    </location>
</feature>
<evidence type="ECO:0000256" key="3">
    <source>
        <dbReference type="ARBA" id="ARBA00005842"/>
    </source>
</evidence>
<keyword evidence="6 10" id="KW-0547">Nucleotide-binding</keyword>
<proteinExistence type="inferred from homology"/>
<keyword evidence="7 10" id="KW-0067">ATP-binding</keyword>
<feature type="site" description="Interaction with substrate tRNA" evidence="10">
    <location>
        <position position="114"/>
    </location>
</feature>
<dbReference type="GO" id="GO:0006400">
    <property type="term" value="P:tRNA modification"/>
    <property type="evidence" value="ECO:0007669"/>
    <property type="project" value="TreeGrafter"/>
</dbReference>
<evidence type="ECO:0000256" key="2">
    <source>
        <dbReference type="ARBA" id="ARBA00003213"/>
    </source>
</evidence>
<evidence type="ECO:0000256" key="10">
    <source>
        <dbReference type="HAMAP-Rule" id="MF_00185"/>
    </source>
</evidence>
<evidence type="ECO:0000256" key="11">
    <source>
        <dbReference type="RuleBase" id="RU003783"/>
    </source>
</evidence>
<evidence type="ECO:0000256" key="6">
    <source>
        <dbReference type="ARBA" id="ARBA00022741"/>
    </source>
</evidence>
<dbReference type="STRING" id="1798540.A3B74_04075"/>
<comment type="caution">
    <text evidence="14">The sequence shown here is derived from an EMBL/GenBank/DDBJ whole genome shotgun (WGS) entry which is preliminary data.</text>
</comment>
<accession>A0A1G2ASR7</accession>
<dbReference type="EMBL" id="MHKB01000011">
    <property type="protein sequence ID" value="OGY79060.1"/>
    <property type="molecule type" value="Genomic_DNA"/>
</dbReference>
<dbReference type="SUPFAM" id="SSF52540">
    <property type="entry name" value="P-loop containing nucleoside triphosphate hydrolases"/>
    <property type="match status" value="2"/>
</dbReference>
<evidence type="ECO:0000256" key="9">
    <source>
        <dbReference type="ARBA" id="ARBA00049563"/>
    </source>
</evidence>
<organism evidence="14 15">
    <name type="scientific">Candidatus Kerfeldbacteria bacterium RIFCSPHIGHO2_02_FULL_42_14</name>
    <dbReference type="NCBI Taxonomy" id="1798540"/>
    <lineage>
        <taxon>Bacteria</taxon>
        <taxon>Candidatus Kerfeldiibacteriota</taxon>
    </lineage>
</organism>
<feature type="region of interest" description="Interaction with substrate tRNA" evidence="10">
    <location>
        <begin position="35"/>
        <end position="38"/>
    </location>
</feature>
<evidence type="ECO:0000256" key="12">
    <source>
        <dbReference type="RuleBase" id="RU003784"/>
    </source>
</evidence>
<sequence length="309" mass="36172">MYPKVVALVGPTASGKTDLALLLAKRFHGFVISADSRQLYKGMTIGTAKPALFRPRMLCLQRIFHIARIRHFMLDLLSPAEMYSAALYQKTVYEILACMYRRFPKQLPLIVGGTGLYIDAVTENWVFPSVPPHIILRKKMEKQSSEVLLQRLHKLDPDTAAHIDIHNQRRLVRALEYVLSEKRSFLRAQRKEQASFQTLLLGITVPRKILYERIDKRVDTQIQQGLLQEVRELVDRYGWTLPLLNTIGYREFRTFFEGEASLESTITLIKRNVRRYAKRQLTWWRKKPVHWITKPVEAINRVEKFLKEK</sequence>
<dbReference type="Pfam" id="PF01715">
    <property type="entry name" value="IPPT"/>
    <property type="match status" value="1"/>
</dbReference>
<evidence type="ECO:0000256" key="1">
    <source>
        <dbReference type="ARBA" id="ARBA00001946"/>
    </source>
</evidence>
<gene>
    <name evidence="10" type="primary">miaA</name>
    <name evidence="14" type="ORF">A3B74_04075</name>
</gene>
<comment type="function">
    <text evidence="2 10 12">Catalyzes the transfer of a dimethylallyl group onto the adenine at position 37 in tRNAs that read codons beginning with uridine, leading to the formation of N6-(dimethylallyl)adenosine (i(6)A).</text>
</comment>
<keyword evidence="5 10" id="KW-0819">tRNA processing</keyword>
<feature type="binding site" evidence="10">
    <location>
        <begin position="10"/>
        <end position="17"/>
    </location>
    <ligand>
        <name>ATP</name>
        <dbReference type="ChEBI" id="CHEBI:30616"/>
    </ligand>
</feature>
<comment type="caution">
    <text evidence="10">Lacks conserved residue(s) required for the propagation of feature annotation.</text>
</comment>
<dbReference type="AlphaFoldDB" id="A0A1G2ASR7"/>
<evidence type="ECO:0000256" key="13">
    <source>
        <dbReference type="RuleBase" id="RU003785"/>
    </source>
</evidence>
<dbReference type="PANTHER" id="PTHR11088">
    <property type="entry name" value="TRNA DIMETHYLALLYLTRANSFERASE"/>
    <property type="match status" value="1"/>
</dbReference>
<dbReference type="Gene3D" id="3.40.50.300">
    <property type="entry name" value="P-loop containing nucleotide triphosphate hydrolases"/>
    <property type="match status" value="1"/>
</dbReference>
<evidence type="ECO:0000313" key="15">
    <source>
        <dbReference type="Proteomes" id="UP000177165"/>
    </source>
</evidence>
<dbReference type="EC" id="2.5.1.75" evidence="10"/>
<dbReference type="InterPro" id="IPR018022">
    <property type="entry name" value="IPT"/>
</dbReference>
<comment type="similarity">
    <text evidence="3 10 13">Belongs to the IPP transferase family.</text>
</comment>
<dbReference type="HAMAP" id="MF_00185">
    <property type="entry name" value="IPP_trans"/>
    <property type="match status" value="1"/>
</dbReference>
<comment type="subunit">
    <text evidence="10">Monomer.</text>
</comment>
<protein>
    <recommendedName>
        <fullName evidence="10">tRNA dimethylallyltransferase</fullName>
        <ecNumber evidence="10">2.5.1.75</ecNumber>
    </recommendedName>
    <alternativeName>
        <fullName evidence="10">Dimethylallyl diphosphate:tRNA dimethylallyltransferase</fullName>
        <shortName evidence="10">DMAPP:tRNA dimethylallyltransferase</shortName>
        <shortName evidence="10">DMATase</shortName>
    </alternativeName>
    <alternativeName>
        <fullName evidence="10">Isopentenyl-diphosphate:tRNA isopentenyltransferase</fullName>
        <shortName evidence="10">IPP transferase</shortName>
        <shortName evidence="10">IPPT</shortName>
        <shortName evidence="10">IPTase</shortName>
    </alternativeName>
</protein>
<evidence type="ECO:0000256" key="4">
    <source>
        <dbReference type="ARBA" id="ARBA00022679"/>
    </source>
</evidence>
<keyword evidence="4 10" id="KW-0808">Transferase</keyword>
<feature type="binding site" evidence="10">
    <location>
        <begin position="12"/>
        <end position="17"/>
    </location>
    <ligand>
        <name>substrate</name>
    </ligand>
</feature>
<name>A0A1G2ASR7_9BACT</name>